<dbReference type="InterPro" id="IPR001279">
    <property type="entry name" value="Metallo-B-lactamas"/>
</dbReference>
<dbReference type="OrthoDB" id="9802248at2"/>
<evidence type="ECO:0000256" key="4">
    <source>
        <dbReference type="ARBA" id="ARBA00022833"/>
    </source>
</evidence>
<feature type="domain" description="Metallo-beta-lactamase" evidence="5">
    <location>
        <begin position="13"/>
        <end position="187"/>
    </location>
</feature>
<reference evidence="6 7" key="1">
    <citation type="submission" date="2016-10" db="EMBL/GenBank/DDBJ databases">
        <authorList>
            <person name="de Groot N.N."/>
        </authorList>
    </citation>
    <scope>NUCLEOTIDE SEQUENCE [LARGE SCALE GENOMIC DNA]</scope>
    <source>
        <strain evidence="6 7">DSM 27630</strain>
    </source>
</reference>
<protein>
    <submittedName>
        <fullName evidence="6">Glyoxylase, beta-lactamase superfamily II</fullName>
    </submittedName>
</protein>
<dbReference type="Pfam" id="PF00753">
    <property type="entry name" value="Lactamase_B"/>
    <property type="match status" value="1"/>
</dbReference>
<dbReference type="SMART" id="SM00849">
    <property type="entry name" value="Lactamase_B"/>
    <property type="match status" value="1"/>
</dbReference>
<keyword evidence="4" id="KW-0862">Zinc</keyword>
<dbReference type="PANTHER" id="PTHR46233:SF3">
    <property type="entry name" value="HYDROXYACYLGLUTATHIONE HYDROLASE GLOC"/>
    <property type="match status" value="1"/>
</dbReference>
<gene>
    <name evidence="6" type="ORF">SAMN04489868_10118</name>
</gene>
<dbReference type="PANTHER" id="PTHR46233">
    <property type="entry name" value="HYDROXYACYLGLUTATHIONE HYDROLASE GLOC"/>
    <property type="match status" value="1"/>
</dbReference>
<comment type="cofactor">
    <cofactor evidence="1">
        <name>Zn(2+)</name>
        <dbReference type="ChEBI" id="CHEBI:29105"/>
    </cofactor>
</comment>
<proteinExistence type="predicted"/>
<dbReference type="EMBL" id="FOQE01000001">
    <property type="protein sequence ID" value="SFH51014.1"/>
    <property type="molecule type" value="Genomic_DNA"/>
</dbReference>
<evidence type="ECO:0000313" key="7">
    <source>
        <dbReference type="Proteomes" id="UP000198668"/>
    </source>
</evidence>
<dbReference type="InterPro" id="IPR036866">
    <property type="entry name" value="RibonucZ/Hydroxyglut_hydro"/>
</dbReference>
<dbReference type="GO" id="GO:0016787">
    <property type="term" value="F:hydrolase activity"/>
    <property type="evidence" value="ECO:0007669"/>
    <property type="project" value="UniProtKB-KW"/>
</dbReference>
<dbReference type="RefSeq" id="WP_092090684.1">
    <property type="nucleotide sequence ID" value="NZ_FOQE01000001.1"/>
</dbReference>
<dbReference type="SUPFAM" id="SSF56281">
    <property type="entry name" value="Metallo-hydrolase/oxidoreductase"/>
    <property type="match status" value="1"/>
</dbReference>
<evidence type="ECO:0000256" key="2">
    <source>
        <dbReference type="ARBA" id="ARBA00022723"/>
    </source>
</evidence>
<dbReference type="InterPro" id="IPR051453">
    <property type="entry name" value="MBL_Glyoxalase_II"/>
</dbReference>
<dbReference type="CDD" id="cd06262">
    <property type="entry name" value="metallo-hydrolase-like_MBL-fold"/>
    <property type="match status" value="1"/>
</dbReference>
<sequence length="204" mass="22994">MLEVKRIVTGNLKENCYLIYQHEVALIVDPGDDFDKIKAEIDRLKVKPKAILLTHTHSDHIGALEETRETYQIPVYVSPEEQAWLGDAELNLSAFSGLPFTTRPAEFEFEMKEYDLDGFNFTVVPTPGHSPGGVSFIFDGFVISGDALFNGSIGRTDLYQGDLNTLLSGVREHLFSLPDEFRVYPGHLGDTTIGYEKRFNPFFQ</sequence>
<organism evidence="6 7">
    <name type="scientific">Pisciglobus halotolerans</name>
    <dbReference type="NCBI Taxonomy" id="745365"/>
    <lineage>
        <taxon>Bacteria</taxon>
        <taxon>Bacillati</taxon>
        <taxon>Bacillota</taxon>
        <taxon>Bacilli</taxon>
        <taxon>Lactobacillales</taxon>
        <taxon>Carnobacteriaceae</taxon>
    </lineage>
</organism>
<keyword evidence="7" id="KW-1185">Reference proteome</keyword>
<evidence type="ECO:0000313" key="6">
    <source>
        <dbReference type="EMBL" id="SFH51014.1"/>
    </source>
</evidence>
<dbReference type="Gene3D" id="3.60.15.10">
    <property type="entry name" value="Ribonuclease Z/Hydroxyacylglutathione hydrolase-like"/>
    <property type="match status" value="1"/>
</dbReference>
<dbReference type="Proteomes" id="UP000198668">
    <property type="component" value="Unassembled WGS sequence"/>
</dbReference>
<keyword evidence="3" id="KW-0378">Hydrolase</keyword>
<dbReference type="GO" id="GO:0046872">
    <property type="term" value="F:metal ion binding"/>
    <property type="evidence" value="ECO:0007669"/>
    <property type="project" value="UniProtKB-KW"/>
</dbReference>
<dbReference type="AlphaFoldDB" id="A0A1I3ALV1"/>
<accession>A0A1I3ALV1</accession>
<evidence type="ECO:0000256" key="1">
    <source>
        <dbReference type="ARBA" id="ARBA00001947"/>
    </source>
</evidence>
<evidence type="ECO:0000259" key="5">
    <source>
        <dbReference type="SMART" id="SM00849"/>
    </source>
</evidence>
<name>A0A1I3ALV1_9LACT</name>
<keyword evidence="2" id="KW-0479">Metal-binding</keyword>
<evidence type="ECO:0000256" key="3">
    <source>
        <dbReference type="ARBA" id="ARBA00022801"/>
    </source>
</evidence>